<feature type="compositionally biased region" description="Basic and acidic residues" evidence="5">
    <location>
        <begin position="158"/>
        <end position="172"/>
    </location>
</feature>
<protein>
    <submittedName>
        <fullName evidence="6">Uncharacterized protein</fullName>
    </submittedName>
</protein>
<evidence type="ECO:0000313" key="6">
    <source>
        <dbReference type="EMBL" id="KAH0555137.1"/>
    </source>
</evidence>
<comment type="similarity">
    <text evidence="4">Belongs to the eukaryotic/archaeal RNase P protein component 4 family.</text>
</comment>
<dbReference type="Gene3D" id="6.20.50.20">
    <property type="match status" value="1"/>
</dbReference>
<keyword evidence="3" id="KW-0862">Zinc</keyword>
<dbReference type="Pfam" id="PF04032">
    <property type="entry name" value="Rpr2"/>
    <property type="match status" value="1"/>
</dbReference>
<gene>
    <name evidence="6" type="ORF">KQX54_015503</name>
</gene>
<evidence type="ECO:0000256" key="3">
    <source>
        <dbReference type="ARBA" id="ARBA00022833"/>
    </source>
</evidence>
<accession>A0AAV7I8Y6</accession>
<dbReference type="GO" id="GO:0005655">
    <property type="term" value="C:nucleolar ribonuclease P complex"/>
    <property type="evidence" value="ECO:0007669"/>
    <property type="project" value="TreeGrafter"/>
</dbReference>
<evidence type="ECO:0000256" key="1">
    <source>
        <dbReference type="ARBA" id="ARBA00022694"/>
    </source>
</evidence>
<feature type="region of interest" description="Disordered" evidence="5">
    <location>
        <begin position="131"/>
        <end position="191"/>
    </location>
</feature>
<dbReference type="GO" id="GO:0008033">
    <property type="term" value="P:tRNA processing"/>
    <property type="evidence" value="ECO:0007669"/>
    <property type="project" value="UniProtKB-KW"/>
</dbReference>
<dbReference type="PANTHER" id="PTHR14742:SF0">
    <property type="entry name" value="RIBONUCLEASE P PROTEIN SUBUNIT P21"/>
    <property type="match status" value="1"/>
</dbReference>
<evidence type="ECO:0000256" key="5">
    <source>
        <dbReference type="SAM" id="MobiDB-lite"/>
    </source>
</evidence>
<proteinExistence type="inferred from homology"/>
<name>A0AAV7I8Y6_COTGL</name>
<evidence type="ECO:0000256" key="2">
    <source>
        <dbReference type="ARBA" id="ARBA00022723"/>
    </source>
</evidence>
<organism evidence="6 7">
    <name type="scientific">Cotesia glomerata</name>
    <name type="common">Lepidopteran parasitic wasp</name>
    <name type="synonym">Apanteles glomeratus</name>
    <dbReference type="NCBI Taxonomy" id="32391"/>
    <lineage>
        <taxon>Eukaryota</taxon>
        <taxon>Metazoa</taxon>
        <taxon>Ecdysozoa</taxon>
        <taxon>Arthropoda</taxon>
        <taxon>Hexapoda</taxon>
        <taxon>Insecta</taxon>
        <taxon>Pterygota</taxon>
        <taxon>Neoptera</taxon>
        <taxon>Endopterygota</taxon>
        <taxon>Hymenoptera</taxon>
        <taxon>Apocrita</taxon>
        <taxon>Ichneumonoidea</taxon>
        <taxon>Braconidae</taxon>
        <taxon>Microgastrinae</taxon>
        <taxon>Cotesia</taxon>
    </lineage>
</organism>
<sequence length="191" mass="21293">MSKKNNIGCEKKDVLERMNYLYQASKLVSKHDTISASCFGNAMISCSRKAVLRIETDLKRSICKCCQTPLIPGETSRVRLITKPIKAIKTTCLICKTSKKIPTKPGYKLWTENPDSINQIFNYTPKIKQSDSLLEKEQQHGGQNKMAASGGENNIKNPKIEQSDSLPEKESKNSGQNKMAAGEIIIVNNED</sequence>
<evidence type="ECO:0000256" key="4">
    <source>
        <dbReference type="ARBA" id="ARBA00038402"/>
    </source>
</evidence>
<keyword evidence="7" id="KW-1185">Reference proteome</keyword>
<dbReference type="AlphaFoldDB" id="A0AAV7I8Y6"/>
<keyword evidence="1" id="KW-0819">tRNA processing</keyword>
<dbReference type="InterPro" id="IPR007175">
    <property type="entry name" value="Rpr2/Snm1/Rpp21"/>
</dbReference>
<dbReference type="EMBL" id="JAHXZJ010001119">
    <property type="protein sequence ID" value="KAH0555137.1"/>
    <property type="molecule type" value="Genomic_DNA"/>
</dbReference>
<dbReference type="PANTHER" id="PTHR14742">
    <property type="entry name" value="RIBONUCLEASE P SUBUNIT P21"/>
    <property type="match status" value="1"/>
</dbReference>
<dbReference type="GO" id="GO:0046872">
    <property type="term" value="F:metal ion binding"/>
    <property type="evidence" value="ECO:0007669"/>
    <property type="project" value="UniProtKB-KW"/>
</dbReference>
<keyword evidence="2" id="KW-0479">Metal-binding</keyword>
<reference evidence="6 7" key="1">
    <citation type="journal article" date="2021" name="J. Hered.">
        <title>A chromosome-level genome assembly of the parasitoid wasp, Cotesia glomerata (Hymenoptera: Braconidae).</title>
        <authorList>
            <person name="Pinto B.J."/>
            <person name="Weis J.J."/>
            <person name="Gamble T."/>
            <person name="Ode P.J."/>
            <person name="Paul R."/>
            <person name="Zaspel J.M."/>
        </authorList>
    </citation>
    <scope>NUCLEOTIDE SEQUENCE [LARGE SCALE GENOMIC DNA]</scope>
    <source>
        <strain evidence="6">CgM1</strain>
    </source>
</reference>
<dbReference type="Proteomes" id="UP000826195">
    <property type="component" value="Unassembled WGS sequence"/>
</dbReference>
<evidence type="ECO:0000313" key="7">
    <source>
        <dbReference type="Proteomes" id="UP000826195"/>
    </source>
</evidence>
<comment type="caution">
    <text evidence="6">The sequence shown here is derived from an EMBL/GenBank/DDBJ whole genome shotgun (WGS) entry which is preliminary data.</text>
</comment>